<evidence type="ECO:0008006" key="4">
    <source>
        <dbReference type="Google" id="ProtNLM"/>
    </source>
</evidence>
<keyword evidence="3" id="KW-1185">Reference proteome</keyword>
<feature type="transmembrane region" description="Helical" evidence="1">
    <location>
        <begin position="12"/>
        <end position="30"/>
    </location>
</feature>
<gene>
    <name evidence="2" type="ORF">SAMN02745132_04648</name>
</gene>
<keyword evidence="1" id="KW-0472">Membrane</keyword>
<dbReference type="AlphaFoldDB" id="A0A1T4W185"/>
<proteinExistence type="predicted"/>
<dbReference type="EMBL" id="FUXU01000139">
    <property type="protein sequence ID" value="SKA71010.1"/>
    <property type="molecule type" value="Genomic_DNA"/>
</dbReference>
<feature type="transmembrane region" description="Helical" evidence="1">
    <location>
        <begin position="42"/>
        <end position="60"/>
    </location>
</feature>
<evidence type="ECO:0000256" key="1">
    <source>
        <dbReference type="SAM" id="Phobius"/>
    </source>
</evidence>
<evidence type="ECO:0000313" key="3">
    <source>
        <dbReference type="Proteomes" id="UP000190162"/>
    </source>
</evidence>
<keyword evidence="1" id="KW-1133">Transmembrane helix</keyword>
<reference evidence="3" key="1">
    <citation type="submission" date="2017-02" db="EMBL/GenBank/DDBJ databases">
        <authorList>
            <person name="Varghese N."/>
            <person name="Submissions S."/>
        </authorList>
    </citation>
    <scope>NUCLEOTIDE SEQUENCE [LARGE SCALE GENOMIC DNA]</scope>
    <source>
        <strain evidence="3">DSM 22720</strain>
    </source>
</reference>
<keyword evidence="1" id="KW-0812">Transmembrane</keyword>
<dbReference type="OrthoDB" id="5880412at2"/>
<sequence>MKYVNTLLKQPSTYKGLALLGSMAAVATGNGHLFTAEMTNTGMVYGGMIGTLVPTVLGLWETLRNEHTGE</sequence>
<name>A0A1T4W185_9GAMM</name>
<dbReference type="Proteomes" id="UP000190162">
    <property type="component" value="Unassembled WGS sequence"/>
</dbReference>
<protein>
    <recommendedName>
        <fullName evidence="4">Holin</fullName>
    </recommendedName>
</protein>
<accession>A0A1T4W185</accession>
<organism evidence="2 3">
    <name type="scientific">Enterovibrio nigricans DSM 22720</name>
    <dbReference type="NCBI Taxonomy" id="1121868"/>
    <lineage>
        <taxon>Bacteria</taxon>
        <taxon>Pseudomonadati</taxon>
        <taxon>Pseudomonadota</taxon>
        <taxon>Gammaproteobacteria</taxon>
        <taxon>Vibrionales</taxon>
        <taxon>Vibrionaceae</taxon>
        <taxon>Enterovibrio</taxon>
    </lineage>
</organism>
<evidence type="ECO:0000313" key="2">
    <source>
        <dbReference type="EMBL" id="SKA71010.1"/>
    </source>
</evidence>